<dbReference type="SUPFAM" id="SSF53448">
    <property type="entry name" value="Nucleotide-diphospho-sugar transferases"/>
    <property type="match status" value="1"/>
</dbReference>
<name>A0A2A8D5V5_9MICC</name>
<evidence type="ECO:0000313" key="3">
    <source>
        <dbReference type="Proteomes" id="UP000219947"/>
    </source>
</evidence>
<evidence type="ECO:0000313" key="2">
    <source>
        <dbReference type="EMBL" id="PEN16244.1"/>
    </source>
</evidence>
<dbReference type="CDD" id="cd00761">
    <property type="entry name" value="Glyco_tranf_GTA_type"/>
    <property type="match status" value="1"/>
</dbReference>
<accession>A0A2A8D5V5</accession>
<comment type="caution">
    <text evidence="2">The sequence shown here is derived from an EMBL/GenBank/DDBJ whole genome shotgun (WGS) entry which is preliminary data.</text>
</comment>
<evidence type="ECO:0000259" key="1">
    <source>
        <dbReference type="Pfam" id="PF00535"/>
    </source>
</evidence>
<dbReference type="Gene3D" id="3.90.550.10">
    <property type="entry name" value="Spore Coat Polysaccharide Biosynthesis Protein SpsA, Chain A"/>
    <property type="match status" value="1"/>
</dbReference>
<dbReference type="Pfam" id="PF00535">
    <property type="entry name" value="Glycos_transf_2"/>
    <property type="match status" value="1"/>
</dbReference>
<proteinExistence type="predicted"/>
<dbReference type="Proteomes" id="UP000219947">
    <property type="component" value="Unassembled WGS sequence"/>
</dbReference>
<dbReference type="InterPro" id="IPR050834">
    <property type="entry name" value="Glycosyltransf_2"/>
</dbReference>
<keyword evidence="3" id="KW-1185">Reference proteome</keyword>
<dbReference type="PANTHER" id="PTHR43685">
    <property type="entry name" value="GLYCOSYLTRANSFERASE"/>
    <property type="match status" value="1"/>
</dbReference>
<protein>
    <submittedName>
        <fullName evidence="2">Glycosyl transferase</fullName>
    </submittedName>
</protein>
<dbReference type="AlphaFoldDB" id="A0A2A8D5V5"/>
<dbReference type="InterPro" id="IPR029044">
    <property type="entry name" value="Nucleotide-diphossugar_trans"/>
</dbReference>
<dbReference type="RefSeq" id="WP_098042649.1">
    <property type="nucleotide sequence ID" value="NZ_PDEV01000002.1"/>
</dbReference>
<gene>
    <name evidence="2" type="ORF">CRM92_06065</name>
</gene>
<feature type="domain" description="Glycosyltransferase 2-like" evidence="1">
    <location>
        <begin position="10"/>
        <end position="140"/>
    </location>
</feature>
<dbReference type="PANTHER" id="PTHR43685:SF2">
    <property type="entry name" value="GLYCOSYLTRANSFERASE 2-LIKE DOMAIN-CONTAINING PROTEIN"/>
    <property type="match status" value="1"/>
</dbReference>
<dbReference type="InterPro" id="IPR001173">
    <property type="entry name" value="Glyco_trans_2-like"/>
</dbReference>
<reference evidence="2" key="1">
    <citation type="submission" date="2017-10" db="EMBL/GenBank/DDBJ databases">
        <title>Kefir isolates.</title>
        <authorList>
            <person name="Kim Y."/>
            <person name="Blasche S."/>
        </authorList>
    </citation>
    <scope>NUCLEOTIDE SEQUENCE [LARGE SCALE GENOMIC DNA]</scope>
    <source>
        <strain evidence="2">OG2-2</strain>
    </source>
</reference>
<dbReference type="EMBL" id="PDEV01000002">
    <property type="protein sequence ID" value="PEN16244.1"/>
    <property type="molecule type" value="Genomic_DNA"/>
</dbReference>
<sequence>MTRPKPIAASVIIPVYNGANYITQQLDALAAQTGNPSFEVLICDNGSTDGTRTVVKSYSAPYPLRVIDASQRGGASHARNMGAVQAAGDVLIFCDGDDLVEPDWVVSHLHVQNLYSPVIASGSLLHDRVNTPEVLRAYGLEPGDDQKTLSTRTRILYDEELTPYAGFLPTVAGGNFSIPRRVYLEAGGMDSSYKSSEETDFAWRVQLAGVPAALTHGPLLHYILRDKPKRIFHQQRAYQKYKVLLWMHYRQHGMRGPSTKASILEVLRQAPKLISPATRFRAAYLAGGNLGALEGILQYRILKRIPKPLRLDTAPITEE</sequence>
<dbReference type="GO" id="GO:0016740">
    <property type="term" value="F:transferase activity"/>
    <property type="evidence" value="ECO:0007669"/>
    <property type="project" value="UniProtKB-KW"/>
</dbReference>
<keyword evidence="2" id="KW-0808">Transferase</keyword>
<organism evidence="2 3">
    <name type="scientific">Rothia dentocariosa</name>
    <dbReference type="NCBI Taxonomy" id="2047"/>
    <lineage>
        <taxon>Bacteria</taxon>
        <taxon>Bacillati</taxon>
        <taxon>Actinomycetota</taxon>
        <taxon>Actinomycetes</taxon>
        <taxon>Micrococcales</taxon>
        <taxon>Micrococcaceae</taxon>
        <taxon>Rothia</taxon>
    </lineage>
</organism>